<dbReference type="Pfam" id="PF02466">
    <property type="entry name" value="Tim17"/>
    <property type="match status" value="1"/>
</dbReference>
<protein>
    <submittedName>
        <fullName evidence="5">Outer envelope pore protein 16-2, chloroplastic</fullName>
    </submittedName>
</protein>
<dbReference type="PANTHER" id="PTHR15371">
    <property type="entry name" value="TIM23"/>
    <property type="match status" value="1"/>
</dbReference>
<comment type="subcellular location">
    <subcellularLocation>
        <location evidence="1">Membrane</location>
        <topology evidence="1">Multi-pass membrane protein</topology>
    </subcellularLocation>
</comment>
<proteinExistence type="predicted"/>
<dbReference type="AlphaFoldDB" id="A0A438DWW5"/>
<dbReference type="EMBL" id="QGNW01001468">
    <property type="protein sequence ID" value="RVW39912.1"/>
    <property type="molecule type" value="Genomic_DNA"/>
</dbReference>
<sequence>MSSNLETRSLLDELRDFDKGGFFDLGHPLLNRFAESFVKAAGIGAIQAVSARLISPPLKVRLIVVYDYSLSTPPSFPLVHIKDIENACRCASGSGLESPGGVTEVTVGGKKQRFPDLKGESSRKSLEALRQQDLVPIGHWLTCWGRRDINLKEINTSEEHRKRISSMGVVNFNDGTFPVLGPVSRLDCESMGHFNLDTGGLSCSLRLAAGMYSGLTYGLKEARGAHDWKNSAVAGAVTGVALALTSNDTSHEQIVQCAITGAAISTAANLLTGIF</sequence>
<keyword evidence="3" id="KW-1133">Transmembrane helix</keyword>
<name>A0A438DWW5_VITVI</name>
<evidence type="ECO:0000256" key="4">
    <source>
        <dbReference type="ARBA" id="ARBA00023136"/>
    </source>
</evidence>
<gene>
    <name evidence="5" type="primary">OEP162_0</name>
    <name evidence="5" type="ORF">CK203_081044</name>
</gene>
<evidence type="ECO:0000313" key="5">
    <source>
        <dbReference type="EMBL" id="RVW39912.1"/>
    </source>
</evidence>
<dbReference type="Proteomes" id="UP000288805">
    <property type="component" value="Unassembled WGS sequence"/>
</dbReference>
<evidence type="ECO:0000256" key="2">
    <source>
        <dbReference type="ARBA" id="ARBA00022692"/>
    </source>
</evidence>
<dbReference type="GO" id="GO:0016020">
    <property type="term" value="C:membrane"/>
    <property type="evidence" value="ECO:0007669"/>
    <property type="project" value="UniProtKB-SubCell"/>
</dbReference>
<reference evidence="5 6" key="1">
    <citation type="journal article" date="2018" name="PLoS Genet.">
        <title>Population sequencing reveals clonal diversity and ancestral inbreeding in the grapevine cultivar Chardonnay.</title>
        <authorList>
            <person name="Roach M.J."/>
            <person name="Johnson D.L."/>
            <person name="Bohlmann J."/>
            <person name="van Vuuren H.J."/>
            <person name="Jones S.J."/>
            <person name="Pretorius I.S."/>
            <person name="Schmidt S.A."/>
            <person name="Borneman A.R."/>
        </authorList>
    </citation>
    <scope>NUCLEOTIDE SEQUENCE [LARGE SCALE GENOMIC DNA]</scope>
    <source>
        <strain evidence="6">cv. Chardonnay</strain>
        <tissue evidence="5">Leaf</tissue>
    </source>
</reference>
<accession>A0A438DWW5</accession>
<evidence type="ECO:0000313" key="6">
    <source>
        <dbReference type="Proteomes" id="UP000288805"/>
    </source>
</evidence>
<evidence type="ECO:0000256" key="3">
    <source>
        <dbReference type="ARBA" id="ARBA00022989"/>
    </source>
</evidence>
<organism evidence="5 6">
    <name type="scientific">Vitis vinifera</name>
    <name type="common">Grape</name>
    <dbReference type="NCBI Taxonomy" id="29760"/>
    <lineage>
        <taxon>Eukaryota</taxon>
        <taxon>Viridiplantae</taxon>
        <taxon>Streptophyta</taxon>
        <taxon>Embryophyta</taxon>
        <taxon>Tracheophyta</taxon>
        <taxon>Spermatophyta</taxon>
        <taxon>Magnoliopsida</taxon>
        <taxon>eudicotyledons</taxon>
        <taxon>Gunneridae</taxon>
        <taxon>Pentapetalae</taxon>
        <taxon>rosids</taxon>
        <taxon>Vitales</taxon>
        <taxon>Vitaceae</taxon>
        <taxon>Viteae</taxon>
        <taxon>Vitis</taxon>
    </lineage>
</organism>
<comment type="caution">
    <text evidence="5">The sequence shown here is derived from an EMBL/GenBank/DDBJ whole genome shotgun (WGS) entry which is preliminary data.</text>
</comment>
<evidence type="ECO:0000256" key="1">
    <source>
        <dbReference type="ARBA" id="ARBA00004141"/>
    </source>
</evidence>
<dbReference type="InterPro" id="IPR045238">
    <property type="entry name" value="Tim23-like"/>
</dbReference>
<keyword evidence="2" id="KW-0812">Transmembrane</keyword>
<dbReference type="GO" id="GO:0022857">
    <property type="term" value="F:transmembrane transporter activity"/>
    <property type="evidence" value="ECO:0007669"/>
    <property type="project" value="InterPro"/>
</dbReference>
<dbReference type="PANTHER" id="PTHR15371:SF1">
    <property type="entry name" value="OUTER ENVELOPE PORE PROTEIN 16-2, CHLOROPLASTIC"/>
    <property type="match status" value="1"/>
</dbReference>
<keyword evidence="4" id="KW-0472">Membrane</keyword>